<accession>A0ABS2ZG04</accession>
<dbReference type="Proteomes" id="UP001319060">
    <property type="component" value="Unassembled WGS sequence"/>
</dbReference>
<sequence length="83" mass="9884">MVKPEVKLIKINDIKEIKDETYREYLYSIEEKYYLFSVHIGENVVAVCNIKKEDEKSYEIVDYIGSESCIKLIEEKLMNFNPQ</sequence>
<evidence type="ECO:0000313" key="2">
    <source>
        <dbReference type="Proteomes" id="UP001319060"/>
    </source>
</evidence>
<dbReference type="RefSeq" id="WP_188400995.1">
    <property type="nucleotide sequence ID" value="NZ_BMCE01000001.1"/>
</dbReference>
<organism evidence="1 2">
    <name type="scientific">Fictibacillus barbaricus</name>
    <dbReference type="NCBI Taxonomy" id="182136"/>
    <lineage>
        <taxon>Bacteria</taxon>
        <taxon>Bacillati</taxon>
        <taxon>Bacillota</taxon>
        <taxon>Bacilli</taxon>
        <taxon>Bacillales</taxon>
        <taxon>Fictibacillaceae</taxon>
        <taxon>Fictibacillus</taxon>
    </lineage>
</organism>
<keyword evidence="2" id="KW-1185">Reference proteome</keyword>
<comment type="caution">
    <text evidence="1">The sequence shown here is derived from an EMBL/GenBank/DDBJ whole genome shotgun (WGS) entry which is preliminary data.</text>
</comment>
<protein>
    <recommendedName>
        <fullName evidence="3">DUF1292 domain-containing protein</fullName>
    </recommendedName>
</protein>
<dbReference type="EMBL" id="JAFHKS010000044">
    <property type="protein sequence ID" value="MBN3546691.1"/>
    <property type="molecule type" value="Genomic_DNA"/>
</dbReference>
<reference evidence="1 2" key="1">
    <citation type="submission" date="2021-01" db="EMBL/GenBank/DDBJ databases">
        <title>Genome Sequencing of Type Strains.</title>
        <authorList>
            <person name="Lemaire J.F."/>
            <person name="Inderbitzin P."/>
            <person name="Collins S.B."/>
            <person name="Wespe N."/>
            <person name="Knight-Connoni V."/>
        </authorList>
    </citation>
    <scope>NUCLEOTIDE SEQUENCE [LARGE SCALE GENOMIC DNA]</scope>
    <source>
        <strain evidence="1 2">DSM 14730</strain>
    </source>
</reference>
<proteinExistence type="predicted"/>
<evidence type="ECO:0000313" key="1">
    <source>
        <dbReference type="EMBL" id="MBN3546691.1"/>
    </source>
</evidence>
<evidence type="ECO:0008006" key="3">
    <source>
        <dbReference type="Google" id="ProtNLM"/>
    </source>
</evidence>
<name>A0ABS2ZG04_9BACL</name>
<gene>
    <name evidence="1" type="ORF">JYA64_15395</name>
</gene>